<reference evidence="2" key="1">
    <citation type="journal article" date="2019" name="Int. J. Syst. Evol. Microbiol.">
        <title>The Global Catalogue of Microorganisms (GCM) 10K type strain sequencing project: providing services to taxonomists for standard genome sequencing and annotation.</title>
        <authorList>
            <consortium name="The Broad Institute Genomics Platform"/>
            <consortium name="The Broad Institute Genome Sequencing Center for Infectious Disease"/>
            <person name="Wu L."/>
            <person name="Ma J."/>
        </authorList>
    </citation>
    <scope>NUCLEOTIDE SEQUENCE [LARGE SCALE GENOMIC DNA]</scope>
    <source>
        <strain evidence="2">JCM 14919</strain>
    </source>
</reference>
<evidence type="ECO:0000313" key="1">
    <source>
        <dbReference type="EMBL" id="GAA2186315.1"/>
    </source>
</evidence>
<organism evidence="1 2">
    <name type="scientific">Leucobacter alluvii</name>
    <dbReference type="NCBI Taxonomy" id="340321"/>
    <lineage>
        <taxon>Bacteria</taxon>
        <taxon>Bacillati</taxon>
        <taxon>Actinomycetota</taxon>
        <taxon>Actinomycetes</taxon>
        <taxon>Micrococcales</taxon>
        <taxon>Microbacteriaceae</taxon>
        <taxon>Leucobacter</taxon>
    </lineage>
</organism>
<protein>
    <recommendedName>
        <fullName evidence="3">Amino acid deaminase</fullName>
    </recommendedName>
</protein>
<proteinExistence type="predicted"/>
<name>A0ABP5MUI0_9MICO</name>
<keyword evidence="2" id="KW-1185">Reference proteome</keyword>
<evidence type="ECO:0008006" key="3">
    <source>
        <dbReference type="Google" id="ProtNLM"/>
    </source>
</evidence>
<dbReference type="Proteomes" id="UP001501084">
    <property type="component" value="Unassembled WGS sequence"/>
</dbReference>
<gene>
    <name evidence="1" type="ORF">GCM10009786_06560</name>
</gene>
<evidence type="ECO:0000313" key="2">
    <source>
        <dbReference type="Proteomes" id="UP001501084"/>
    </source>
</evidence>
<dbReference type="EMBL" id="BAAAOP010000003">
    <property type="protein sequence ID" value="GAA2186315.1"/>
    <property type="molecule type" value="Genomic_DNA"/>
</dbReference>
<accession>A0ABP5MUI0</accession>
<dbReference type="RefSeq" id="WP_346057364.1">
    <property type="nucleotide sequence ID" value="NZ_BAAAOP010000003.1"/>
</dbReference>
<comment type="caution">
    <text evidence="1">The sequence shown here is derived from an EMBL/GenBank/DDBJ whole genome shotgun (WGS) entry which is preliminary data.</text>
</comment>
<sequence length="218" mass="23377">MNAPHPAPDLAFVLDCVRDDAAAGRLAEWGSSSVIDEHTNTASFGRALFDALHAAAGLHAEFPVGHAGLIHVYGYWFSEVATPFGFKRARWQDGELARALGRSDDAFHLRRGSPLRDPESTPLQRVTEAALPPLRHPIAGSPVGEALIGERLSRVVLVERAGADGPAALVYGIAAASVTHVDEPLRLITAFPYEGDRQELIAEFGAYPAPRWNAVADS</sequence>